<proteinExistence type="predicted"/>
<dbReference type="Proteomes" id="UP000241462">
    <property type="component" value="Unassembled WGS sequence"/>
</dbReference>
<dbReference type="AlphaFoldDB" id="A0A2T3AJV2"/>
<sequence>MEVSVIAPMAFTVRPRPRFLKRLGFGRQSKDRSRGTSWIVRVSEMDWRNTLGPKMLHQSASGCCLRASRRAVDHSLAMRFLVCHFWHRYMGTYTYVCTYTCIYTCIYICTCTCVHIHAHHGTDIDISASWGYTRRAASHSDSMLYEPPCHHCERLRTAG</sequence>
<reference evidence="1 2" key="1">
    <citation type="journal article" date="2018" name="Mycol. Prog.">
        <title>Coniella lustricola, a new species from submerged detritus.</title>
        <authorList>
            <person name="Raudabaugh D.B."/>
            <person name="Iturriaga T."/>
            <person name="Carver A."/>
            <person name="Mondo S."/>
            <person name="Pangilinan J."/>
            <person name="Lipzen A."/>
            <person name="He G."/>
            <person name="Amirebrahimi M."/>
            <person name="Grigoriev I.V."/>
            <person name="Miller A.N."/>
        </authorList>
    </citation>
    <scope>NUCLEOTIDE SEQUENCE [LARGE SCALE GENOMIC DNA]</scope>
    <source>
        <strain evidence="1 2">B22-T-1</strain>
    </source>
</reference>
<evidence type="ECO:0000313" key="1">
    <source>
        <dbReference type="EMBL" id="PSS00881.1"/>
    </source>
</evidence>
<protein>
    <submittedName>
        <fullName evidence="1">Uncharacterized protein</fullName>
    </submittedName>
</protein>
<accession>A0A2T3AJV2</accession>
<gene>
    <name evidence="1" type="ORF">BD289DRAFT_283168</name>
</gene>
<dbReference type="InParanoid" id="A0A2T3AJV2"/>
<organism evidence="1 2">
    <name type="scientific">Coniella lustricola</name>
    <dbReference type="NCBI Taxonomy" id="2025994"/>
    <lineage>
        <taxon>Eukaryota</taxon>
        <taxon>Fungi</taxon>
        <taxon>Dikarya</taxon>
        <taxon>Ascomycota</taxon>
        <taxon>Pezizomycotina</taxon>
        <taxon>Sordariomycetes</taxon>
        <taxon>Sordariomycetidae</taxon>
        <taxon>Diaporthales</taxon>
        <taxon>Schizoparmaceae</taxon>
        <taxon>Coniella</taxon>
    </lineage>
</organism>
<name>A0A2T3AJV2_9PEZI</name>
<dbReference type="EMBL" id="KZ678380">
    <property type="protein sequence ID" value="PSS00881.1"/>
    <property type="molecule type" value="Genomic_DNA"/>
</dbReference>
<evidence type="ECO:0000313" key="2">
    <source>
        <dbReference type="Proteomes" id="UP000241462"/>
    </source>
</evidence>
<keyword evidence="2" id="KW-1185">Reference proteome</keyword>